<feature type="region of interest" description="Disordered" evidence="1">
    <location>
        <begin position="1"/>
        <end position="25"/>
    </location>
</feature>
<accession>A0ABU4NWV1</accession>
<dbReference type="EMBL" id="JARAYU010000045">
    <property type="protein sequence ID" value="MDX3707261.1"/>
    <property type="molecule type" value="Genomic_DNA"/>
</dbReference>
<proteinExistence type="predicted"/>
<organism evidence="2 3">
    <name type="scientific">Streptomyces europaeiscabiei</name>
    <dbReference type="NCBI Taxonomy" id="146819"/>
    <lineage>
        <taxon>Bacteria</taxon>
        <taxon>Bacillati</taxon>
        <taxon>Actinomycetota</taxon>
        <taxon>Actinomycetes</taxon>
        <taxon>Kitasatosporales</taxon>
        <taxon>Streptomycetaceae</taxon>
        <taxon>Streptomyces</taxon>
    </lineage>
</organism>
<evidence type="ECO:0000313" key="2">
    <source>
        <dbReference type="EMBL" id="MDX3707261.1"/>
    </source>
</evidence>
<gene>
    <name evidence="2" type="ORF">PV662_47875</name>
</gene>
<keyword evidence="3" id="KW-1185">Reference proteome</keyword>
<sequence length="88" mass="9407">MGHATDQPAAPPTPTQDDGTPANDPAAALHWAAVAIGLAEARTEQGHPLTDQERAAYDRYQQAAHAHGHTDEQIRCYLNSELRPAVTA</sequence>
<evidence type="ECO:0000256" key="1">
    <source>
        <dbReference type="SAM" id="MobiDB-lite"/>
    </source>
</evidence>
<protein>
    <submittedName>
        <fullName evidence="2">Uncharacterized protein</fullName>
    </submittedName>
</protein>
<name>A0ABU4NWV1_9ACTN</name>
<comment type="caution">
    <text evidence="2">The sequence shown here is derived from an EMBL/GenBank/DDBJ whole genome shotgun (WGS) entry which is preliminary data.</text>
</comment>
<reference evidence="2 3" key="1">
    <citation type="journal article" date="2023" name="Microb. Genom.">
        <title>Mesoterricola silvestris gen. nov., sp. nov., Mesoterricola sediminis sp. nov., Geothrix oryzae sp. nov., Geothrix edaphica sp. nov., Geothrix rubra sp. nov., and Geothrix limicola sp. nov., six novel members of Acidobacteriota isolated from soils.</title>
        <authorList>
            <person name="Weisberg A.J."/>
            <person name="Pearce E."/>
            <person name="Kramer C.G."/>
            <person name="Chang J.H."/>
            <person name="Clarke C.R."/>
        </authorList>
    </citation>
    <scope>NUCLEOTIDE SEQUENCE [LARGE SCALE GENOMIC DNA]</scope>
    <source>
        <strain evidence="2 3">ID09-01A</strain>
    </source>
</reference>
<dbReference type="RefSeq" id="WP_319063985.1">
    <property type="nucleotide sequence ID" value="NZ_JARAYT010000032.1"/>
</dbReference>
<dbReference type="Proteomes" id="UP001271274">
    <property type="component" value="Unassembled WGS sequence"/>
</dbReference>
<evidence type="ECO:0000313" key="3">
    <source>
        <dbReference type="Proteomes" id="UP001271274"/>
    </source>
</evidence>